<sequence length="807" mass="89640">MPSNLKLKLSLLSVLAIVCLSFKYPDDPLEKILKQLAKLTTTYPQEKIHLQTDKPYYASGETIFMKAYLVTAEKNEPSFLSAVLYVELIDAKNNIKKKITLPVDKGTAFGNLSLADSLASGQYSIRAYTHYMRNYDERFFFQKSFNIGNVNETNTAKTEDKAQAFDLQFFPEGGTLLANVRAKVGVKAVAANGFGINLSGYIENTKKEKVAQFTTEHAGMGVFALMPQAGEKYTAVVATSTGQTKTFDLPQASASGHALAINAADDNINIRVASTPDLATGKELYVVAQANGVVYASFPIKAESANVSVTARSSTFPTGIVQFTLFDSNSKPIAERLLFVNHQDALKINIRDTKPAHTKSKTELDFMVSDANGNPIDGNFSVAITDMGKVPFDDDQETTILSNLLLTSDLKGYVEKPNYYFNNVTDEKARQLDNLMLTQGWRRFVWKDIQEDKMPVLNYRIEKSLEIGGTIVYDASKKPVPNARVTLLSTTKNFTMVLDTIADANGRFIFDRLDLPDSVTFIMQAKSKNESDNVLIRLDGSPTVLSNPVGNTFNLTEYLAETRKRYADLKKYNMLDGAIQLNEVNIKSKKSPIPVNQIRGSRNLAGQADYVITKDKLRHQTGLEQAFLGIPGIMLYAGNYVRSSFRTVSITSVVPKPIMVLLDGVQIGQDKIKDIPPGTVEGIEVLTSNYNTVLYGQDGYWGVVLITTKQLDEFETVTTFNKIRLANRGFTTIKEFYMPNYDDPQVNKEMEDLRTTVFWQPNLNSDIKGKAKLSYFNAGSPGTYKVTVEGMDAFGNLGRKVYTYEVK</sequence>
<reference evidence="2 3" key="1">
    <citation type="submission" date="2024-01" db="EMBL/GenBank/DDBJ databases">
        <title>Pedobacter sp. nov., isolated from fresh soil.</title>
        <authorList>
            <person name="Le N.T.T."/>
        </authorList>
    </citation>
    <scope>NUCLEOTIDE SEQUENCE [LARGE SCALE GENOMIC DNA]</scope>
    <source>
        <strain evidence="2 3">KR3-3</strain>
    </source>
</reference>
<dbReference type="Proteomes" id="UP001336835">
    <property type="component" value="Unassembled WGS sequence"/>
</dbReference>
<dbReference type="SUPFAM" id="SSF56935">
    <property type="entry name" value="Porins"/>
    <property type="match status" value="1"/>
</dbReference>
<keyword evidence="3" id="KW-1185">Reference proteome</keyword>
<dbReference type="Pfam" id="PF07715">
    <property type="entry name" value="Plug"/>
    <property type="match status" value="1"/>
</dbReference>
<keyword evidence="2" id="KW-0675">Receptor</keyword>
<evidence type="ECO:0000313" key="3">
    <source>
        <dbReference type="Proteomes" id="UP001336835"/>
    </source>
</evidence>
<dbReference type="RefSeq" id="WP_330108443.1">
    <property type="nucleotide sequence ID" value="NZ_JAZDQT010000002.1"/>
</dbReference>
<gene>
    <name evidence="2" type="ORF">VRU48_13490</name>
</gene>
<protein>
    <submittedName>
        <fullName evidence="2">TonB-dependent receptor plug domain-containing protein</fullName>
    </submittedName>
</protein>
<proteinExistence type="predicted"/>
<evidence type="ECO:0000259" key="1">
    <source>
        <dbReference type="Pfam" id="PF07715"/>
    </source>
</evidence>
<dbReference type="SUPFAM" id="SSF49478">
    <property type="entry name" value="Cna protein B-type domain"/>
    <property type="match status" value="1"/>
</dbReference>
<dbReference type="EMBL" id="JAZDQT010000002">
    <property type="protein sequence ID" value="MEE1946130.1"/>
    <property type="molecule type" value="Genomic_DNA"/>
</dbReference>
<dbReference type="Gene3D" id="2.170.130.10">
    <property type="entry name" value="TonB-dependent receptor, plug domain"/>
    <property type="match status" value="1"/>
</dbReference>
<evidence type="ECO:0000313" key="2">
    <source>
        <dbReference type="EMBL" id="MEE1946130.1"/>
    </source>
</evidence>
<accession>A0ABU7I9G5</accession>
<feature type="domain" description="TonB-dependent receptor plug" evidence="1">
    <location>
        <begin position="607"/>
        <end position="703"/>
    </location>
</feature>
<comment type="caution">
    <text evidence="2">The sequence shown here is derived from an EMBL/GenBank/DDBJ whole genome shotgun (WGS) entry which is preliminary data.</text>
</comment>
<dbReference type="InterPro" id="IPR012910">
    <property type="entry name" value="Plug_dom"/>
</dbReference>
<name>A0ABU7I9G5_9SPHI</name>
<dbReference type="InterPro" id="IPR037066">
    <property type="entry name" value="Plug_dom_sf"/>
</dbReference>
<organism evidence="2 3">
    <name type="scientific">Pedobacter albus</name>
    <dbReference type="NCBI Taxonomy" id="3113905"/>
    <lineage>
        <taxon>Bacteria</taxon>
        <taxon>Pseudomonadati</taxon>
        <taxon>Bacteroidota</taxon>
        <taxon>Sphingobacteriia</taxon>
        <taxon>Sphingobacteriales</taxon>
        <taxon>Sphingobacteriaceae</taxon>
        <taxon>Pedobacter</taxon>
    </lineage>
</organism>
<dbReference type="Gene3D" id="2.60.40.1930">
    <property type="match status" value="1"/>
</dbReference>